<feature type="compositionally biased region" description="Basic residues" evidence="6">
    <location>
        <begin position="148"/>
        <end position="165"/>
    </location>
</feature>
<evidence type="ECO:0000256" key="3">
    <source>
        <dbReference type="ARBA" id="ARBA00023110"/>
    </source>
</evidence>
<proteinExistence type="predicted"/>
<evidence type="ECO:0000256" key="4">
    <source>
        <dbReference type="ARBA" id="ARBA00023235"/>
    </source>
</evidence>
<dbReference type="PANTHER" id="PTHR10516:SF443">
    <property type="entry name" value="FK506-BINDING PROTEIN 59-RELATED"/>
    <property type="match status" value="1"/>
</dbReference>
<dbReference type="EMBL" id="JAKCXM010000439">
    <property type="protein sequence ID" value="KAJ0394040.1"/>
    <property type="molecule type" value="Genomic_DNA"/>
</dbReference>
<evidence type="ECO:0000313" key="8">
    <source>
        <dbReference type="EMBL" id="KAJ0394040.1"/>
    </source>
</evidence>
<dbReference type="GO" id="GO:0003755">
    <property type="term" value="F:peptidyl-prolyl cis-trans isomerase activity"/>
    <property type="evidence" value="ECO:0007669"/>
    <property type="project" value="UniProtKB-KW"/>
</dbReference>
<gene>
    <name evidence="8" type="ORF">P43SY_000961</name>
</gene>
<evidence type="ECO:0000256" key="1">
    <source>
        <dbReference type="ARBA" id="ARBA00000971"/>
    </source>
</evidence>
<evidence type="ECO:0000256" key="2">
    <source>
        <dbReference type="ARBA" id="ARBA00013194"/>
    </source>
</evidence>
<dbReference type="InterPro" id="IPR050689">
    <property type="entry name" value="FKBP-type_PPIase"/>
</dbReference>
<evidence type="ECO:0000256" key="5">
    <source>
        <dbReference type="PROSITE-ProRule" id="PRU00277"/>
    </source>
</evidence>
<dbReference type="SUPFAM" id="SSF54534">
    <property type="entry name" value="FKBP-like"/>
    <property type="match status" value="1"/>
</dbReference>
<dbReference type="EC" id="5.2.1.8" evidence="2 5"/>
<feature type="region of interest" description="Disordered" evidence="6">
    <location>
        <begin position="145"/>
        <end position="165"/>
    </location>
</feature>
<feature type="domain" description="PPIase FKBP-type" evidence="7">
    <location>
        <begin position="27"/>
        <end position="116"/>
    </location>
</feature>
<protein>
    <recommendedName>
        <fullName evidence="2 5">peptidylprolyl isomerase</fullName>
        <ecNumber evidence="2 5">5.2.1.8</ecNumber>
    </recommendedName>
</protein>
<keyword evidence="4 5" id="KW-0413">Isomerase</keyword>
<dbReference type="InterPro" id="IPR001179">
    <property type="entry name" value="PPIase_FKBP_dom"/>
</dbReference>
<comment type="caution">
    <text evidence="8">The sequence shown here is derived from an EMBL/GenBank/DDBJ whole genome shotgun (WGS) entry which is preliminary data.</text>
</comment>
<name>A0AAD5LCQ8_PYTIN</name>
<dbReference type="Pfam" id="PF00254">
    <property type="entry name" value="FKBP_C"/>
    <property type="match status" value="1"/>
</dbReference>
<sequence>MGVEVLEPFMSVETITPGDGVHYPKAGDRLTMHYVGTLKSDGTKFDSSRDNNEPFRFVIGAGEVIEGWDVGVMKMSLGEKAILHITHDSAYGDDGVPGAIPPKADLVFEVELLAIGNRIFARKLTAEEEQARLDSFMPAHLLAGASAAKKKKAPNGTKKKKKKKN</sequence>
<organism evidence="8 9">
    <name type="scientific">Pythium insidiosum</name>
    <name type="common">Pythiosis disease agent</name>
    <dbReference type="NCBI Taxonomy" id="114742"/>
    <lineage>
        <taxon>Eukaryota</taxon>
        <taxon>Sar</taxon>
        <taxon>Stramenopiles</taxon>
        <taxon>Oomycota</taxon>
        <taxon>Peronosporomycetes</taxon>
        <taxon>Pythiales</taxon>
        <taxon>Pythiaceae</taxon>
        <taxon>Pythium</taxon>
    </lineage>
</organism>
<dbReference type="PANTHER" id="PTHR10516">
    <property type="entry name" value="PEPTIDYL-PROLYL CIS-TRANS ISOMERASE"/>
    <property type="match status" value="1"/>
</dbReference>
<dbReference type="PROSITE" id="PS50059">
    <property type="entry name" value="FKBP_PPIASE"/>
    <property type="match status" value="1"/>
</dbReference>
<reference evidence="8" key="1">
    <citation type="submission" date="2021-12" db="EMBL/GenBank/DDBJ databases">
        <title>Prjna785345.</title>
        <authorList>
            <person name="Rujirawat T."/>
            <person name="Krajaejun T."/>
        </authorList>
    </citation>
    <scope>NUCLEOTIDE SEQUENCE</scope>
    <source>
        <strain evidence="8">Pi057C3</strain>
    </source>
</reference>
<dbReference type="AlphaFoldDB" id="A0AAD5LCQ8"/>
<dbReference type="GO" id="GO:0005737">
    <property type="term" value="C:cytoplasm"/>
    <property type="evidence" value="ECO:0007669"/>
    <property type="project" value="TreeGrafter"/>
</dbReference>
<comment type="catalytic activity">
    <reaction evidence="1 5">
        <text>[protein]-peptidylproline (omega=180) = [protein]-peptidylproline (omega=0)</text>
        <dbReference type="Rhea" id="RHEA:16237"/>
        <dbReference type="Rhea" id="RHEA-COMP:10747"/>
        <dbReference type="Rhea" id="RHEA-COMP:10748"/>
        <dbReference type="ChEBI" id="CHEBI:83833"/>
        <dbReference type="ChEBI" id="CHEBI:83834"/>
        <dbReference type="EC" id="5.2.1.8"/>
    </reaction>
</comment>
<keyword evidence="3 5" id="KW-0697">Rotamase</keyword>
<accession>A0AAD5LCQ8</accession>
<evidence type="ECO:0000256" key="6">
    <source>
        <dbReference type="SAM" id="MobiDB-lite"/>
    </source>
</evidence>
<dbReference type="Gene3D" id="3.10.50.40">
    <property type="match status" value="1"/>
</dbReference>
<keyword evidence="9" id="KW-1185">Reference proteome</keyword>
<evidence type="ECO:0000259" key="7">
    <source>
        <dbReference type="PROSITE" id="PS50059"/>
    </source>
</evidence>
<dbReference type="FunFam" id="3.10.50.40:FF:000025">
    <property type="entry name" value="Peptidylprolyl isomerase"/>
    <property type="match status" value="1"/>
</dbReference>
<dbReference type="InterPro" id="IPR046357">
    <property type="entry name" value="PPIase_dom_sf"/>
</dbReference>
<evidence type="ECO:0000313" key="9">
    <source>
        <dbReference type="Proteomes" id="UP001209570"/>
    </source>
</evidence>
<dbReference type="Proteomes" id="UP001209570">
    <property type="component" value="Unassembled WGS sequence"/>
</dbReference>